<dbReference type="AlphaFoldDB" id="A0A1I7WY61"/>
<protein>
    <submittedName>
        <fullName evidence="4">Uncharacterized protein</fullName>
    </submittedName>
</protein>
<name>A0A1I7WY61_HETBA</name>
<proteinExistence type="predicted"/>
<dbReference type="WBParaSite" id="Hba_10182">
    <property type="protein sequence ID" value="Hba_10182"/>
    <property type="gene ID" value="Hba_10182"/>
</dbReference>
<keyword evidence="2" id="KW-0472">Membrane</keyword>
<dbReference type="Proteomes" id="UP000095283">
    <property type="component" value="Unplaced"/>
</dbReference>
<feature type="transmembrane region" description="Helical" evidence="2">
    <location>
        <begin position="854"/>
        <end position="872"/>
    </location>
</feature>
<reference evidence="4" key="1">
    <citation type="submission" date="2016-11" db="UniProtKB">
        <authorList>
            <consortium name="WormBaseParasite"/>
        </authorList>
    </citation>
    <scope>IDENTIFICATION</scope>
</reference>
<feature type="coiled-coil region" evidence="1">
    <location>
        <begin position="431"/>
        <end position="486"/>
    </location>
</feature>
<feature type="transmembrane region" description="Helical" evidence="2">
    <location>
        <begin position="72"/>
        <end position="97"/>
    </location>
</feature>
<sequence length="873" mass="100270">MSEPGPSGSDDGFQTSASRIGENGLDSDKMALLQLQEFPELKFFCSIVSPADDYGFINVICQFSFVLPVHFIPLFTIVPPCIVFLFLAFICGVAPLIDRHVPAHESCAAYCITILGIEMMDLMAHFERAQQALNIQHLQQYYHALHQQQQIVGQNGIERMDEGTTESVGAPLTMASSMGSLINSSLAQTPTTYRECGIAQPQRIRRIGGQIHFAFVYHSSFYYVYLNLRNSLHLGFFLPIFRNMASLMAAAQLTPFLSLPSLLKTQLGLSGGILDEDGNDRAKLVSGGTFGTLSQQVPVGGYPSLLKQQLRELVLRRKSLVRLVVFICFKKTALINCGFFTRNQPRKSYKRIISHRKIYRCEKVIAKKASLDQLRMVHSPTYVTFFAVSPTACLKMEASQLPLKSFCVILFVKISSVSLDTLSKEDLIRFVKKQLDHVRQCKEEVTELRNQLNGKEICDNIHLNELIELRNEKVTLCKRIEELEGNQLCTNQVDHLQKSLNSSNAALSIAISERNEVEKQLDIRKLVISYINILFIFFKILLAENLKLQKTEKIFNFEMNVISLKKSYVKIEKKENDIKTRQTIKELKESIEQMEYFLPVFLFWHMFIKKDVRVTYLMISRFRSYQRTCHEELTHLREQNIILENEARTYKRATDDAQIALSKTLVKKLEIWGIAHSSVFSKYLRQLLTEECHKTKTVESQLLTQLEEERNRCDEAIRQLDESRRERSRPPPIAAVFPQFSERDRSADLVANYQPSSRLSEHTLSDEKQDRSLEDFLTLGGNTYLVIMMRNVRFKGRNMSHLMIIIVKINQIELGRTAIQVHGLFTSSSTFINHLLIHSTILIFLFFLTYKHQIYILIIFKLLLFFSCLLASL</sequence>
<organism evidence="3 4">
    <name type="scientific">Heterorhabditis bacteriophora</name>
    <name type="common">Entomopathogenic nematode worm</name>
    <dbReference type="NCBI Taxonomy" id="37862"/>
    <lineage>
        <taxon>Eukaryota</taxon>
        <taxon>Metazoa</taxon>
        <taxon>Ecdysozoa</taxon>
        <taxon>Nematoda</taxon>
        <taxon>Chromadorea</taxon>
        <taxon>Rhabditida</taxon>
        <taxon>Rhabditina</taxon>
        <taxon>Rhabditomorpha</taxon>
        <taxon>Strongyloidea</taxon>
        <taxon>Heterorhabditidae</taxon>
        <taxon>Heterorhabditis</taxon>
    </lineage>
</organism>
<keyword evidence="3" id="KW-1185">Reference proteome</keyword>
<evidence type="ECO:0000313" key="4">
    <source>
        <dbReference type="WBParaSite" id="Hba_10182"/>
    </source>
</evidence>
<evidence type="ECO:0000313" key="3">
    <source>
        <dbReference type="Proteomes" id="UP000095283"/>
    </source>
</evidence>
<evidence type="ECO:0000256" key="2">
    <source>
        <dbReference type="SAM" id="Phobius"/>
    </source>
</evidence>
<feature type="transmembrane region" description="Helical" evidence="2">
    <location>
        <begin position="240"/>
        <end position="259"/>
    </location>
</feature>
<keyword evidence="2" id="KW-1133">Transmembrane helix</keyword>
<evidence type="ECO:0000256" key="1">
    <source>
        <dbReference type="SAM" id="Coils"/>
    </source>
</evidence>
<feature type="coiled-coil region" evidence="1">
    <location>
        <begin position="699"/>
        <end position="726"/>
    </location>
</feature>
<feature type="transmembrane region" description="Helical" evidence="2">
    <location>
        <begin position="831"/>
        <end position="848"/>
    </location>
</feature>
<keyword evidence="2" id="KW-0812">Transmembrane</keyword>
<keyword evidence="1" id="KW-0175">Coiled coil</keyword>
<accession>A0A1I7WY61</accession>